<evidence type="ECO:0000313" key="2">
    <source>
        <dbReference type="Proteomes" id="UP000050525"/>
    </source>
</evidence>
<protein>
    <submittedName>
        <fullName evidence="1">Uncharacterized protein</fullName>
    </submittedName>
</protein>
<dbReference type="Proteomes" id="UP000050525">
    <property type="component" value="Unassembled WGS sequence"/>
</dbReference>
<dbReference type="AlphaFoldDB" id="A0A151PF26"/>
<comment type="caution">
    <text evidence="1">The sequence shown here is derived from an EMBL/GenBank/DDBJ whole genome shotgun (WGS) entry which is preliminary data.</text>
</comment>
<proteinExistence type="predicted"/>
<accession>A0A151PF26</accession>
<gene>
    <name evidence="1" type="ORF">Y1Q_0019778</name>
</gene>
<reference evidence="1 2" key="1">
    <citation type="journal article" date="2012" name="Genome Biol.">
        <title>Sequencing three crocodilian genomes to illuminate the evolution of archosaurs and amniotes.</title>
        <authorList>
            <person name="St John J.A."/>
            <person name="Braun E.L."/>
            <person name="Isberg S.R."/>
            <person name="Miles L.G."/>
            <person name="Chong A.Y."/>
            <person name="Gongora J."/>
            <person name="Dalzell P."/>
            <person name="Moran C."/>
            <person name="Bed'hom B."/>
            <person name="Abzhanov A."/>
            <person name="Burgess S.C."/>
            <person name="Cooksey A.M."/>
            <person name="Castoe T.A."/>
            <person name="Crawford N.G."/>
            <person name="Densmore L.D."/>
            <person name="Drew J.C."/>
            <person name="Edwards S.V."/>
            <person name="Faircloth B.C."/>
            <person name="Fujita M.K."/>
            <person name="Greenwold M.J."/>
            <person name="Hoffmann F.G."/>
            <person name="Howard J.M."/>
            <person name="Iguchi T."/>
            <person name="Janes D.E."/>
            <person name="Khan S.Y."/>
            <person name="Kohno S."/>
            <person name="de Koning A.J."/>
            <person name="Lance S.L."/>
            <person name="McCarthy F.M."/>
            <person name="McCormack J.E."/>
            <person name="Merchant M.E."/>
            <person name="Peterson D.G."/>
            <person name="Pollock D.D."/>
            <person name="Pourmand N."/>
            <person name="Raney B.J."/>
            <person name="Roessler K.A."/>
            <person name="Sanford J.R."/>
            <person name="Sawyer R.H."/>
            <person name="Schmidt C.J."/>
            <person name="Triplett E.W."/>
            <person name="Tuberville T.D."/>
            <person name="Venegas-Anaya M."/>
            <person name="Howard J.T."/>
            <person name="Jarvis E.D."/>
            <person name="Guillette L.J.Jr."/>
            <person name="Glenn T.C."/>
            <person name="Green R.E."/>
            <person name="Ray D.A."/>
        </authorList>
    </citation>
    <scope>NUCLEOTIDE SEQUENCE [LARGE SCALE GENOMIC DNA]</scope>
    <source>
        <strain evidence="1">KSC_2009_1</strain>
    </source>
</reference>
<organism evidence="1 2">
    <name type="scientific">Alligator mississippiensis</name>
    <name type="common">American alligator</name>
    <dbReference type="NCBI Taxonomy" id="8496"/>
    <lineage>
        <taxon>Eukaryota</taxon>
        <taxon>Metazoa</taxon>
        <taxon>Chordata</taxon>
        <taxon>Craniata</taxon>
        <taxon>Vertebrata</taxon>
        <taxon>Euteleostomi</taxon>
        <taxon>Archelosauria</taxon>
        <taxon>Archosauria</taxon>
        <taxon>Crocodylia</taxon>
        <taxon>Alligatoridae</taxon>
        <taxon>Alligatorinae</taxon>
        <taxon>Alligator</taxon>
    </lineage>
</organism>
<name>A0A151PF26_ALLMI</name>
<sequence length="88" mass="9621">MTSLAPDKPSLPGRHQESTCLSQLQLCTYCSLGSARSCTSSVWLSPQEKGTNCSTEHRCLTVEKNCYIQIGKFPGISLAEQEALERGQ</sequence>
<keyword evidence="2" id="KW-1185">Reference proteome</keyword>
<dbReference type="EMBL" id="AKHW03000416">
    <property type="protein sequence ID" value="KYO47691.1"/>
    <property type="molecule type" value="Genomic_DNA"/>
</dbReference>
<evidence type="ECO:0000313" key="1">
    <source>
        <dbReference type="EMBL" id="KYO47691.1"/>
    </source>
</evidence>